<evidence type="ECO:0000256" key="2">
    <source>
        <dbReference type="ARBA" id="ARBA00022737"/>
    </source>
</evidence>
<feature type="region of interest" description="Disordered" evidence="3">
    <location>
        <begin position="15"/>
        <end position="56"/>
    </location>
</feature>
<gene>
    <name evidence="4" type="ORF">SHERM_18214</name>
</gene>
<dbReference type="InterPro" id="IPR050853">
    <property type="entry name" value="WD_repeat_DNA-damage-binding"/>
</dbReference>
<dbReference type="GO" id="GO:2000001">
    <property type="term" value="P:regulation of DNA damage checkpoint"/>
    <property type="evidence" value="ECO:0007669"/>
    <property type="project" value="TreeGrafter"/>
</dbReference>
<proteinExistence type="predicted"/>
<dbReference type="AlphaFoldDB" id="A0A9N7MVD5"/>
<evidence type="ECO:0000256" key="1">
    <source>
        <dbReference type="ARBA" id="ARBA00022574"/>
    </source>
</evidence>
<protein>
    <submittedName>
        <fullName evidence="4">DROUGHT SENSITIVE 1</fullName>
    </submittedName>
</protein>
<organism evidence="4 5">
    <name type="scientific">Striga hermonthica</name>
    <name type="common">Purple witchweed</name>
    <name type="synonym">Buchnera hermonthica</name>
    <dbReference type="NCBI Taxonomy" id="68872"/>
    <lineage>
        <taxon>Eukaryota</taxon>
        <taxon>Viridiplantae</taxon>
        <taxon>Streptophyta</taxon>
        <taxon>Embryophyta</taxon>
        <taxon>Tracheophyta</taxon>
        <taxon>Spermatophyta</taxon>
        <taxon>Magnoliopsida</taxon>
        <taxon>eudicotyledons</taxon>
        <taxon>Gunneridae</taxon>
        <taxon>Pentapetalae</taxon>
        <taxon>asterids</taxon>
        <taxon>lamiids</taxon>
        <taxon>Lamiales</taxon>
        <taxon>Orobanchaceae</taxon>
        <taxon>Buchnereae</taxon>
        <taxon>Striga</taxon>
    </lineage>
</organism>
<evidence type="ECO:0000256" key="3">
    <source>
        <dbReference type="SAM" id="MobiDB-lite"/>
    </source>
</evidence>
<dbReference type="SUPFAM" id="SSF50978">
    <property type="entry name" value="WD40 repeat-like"/>
    <property type="match status" value="1"/>
</dbReference>
<dbReference type="EMBL" id="CACSLK010019758">
    <property type="protein sequence ID" value="CAA0819962.1"/>
    <property type="molecule type" value="Genomic_DNA"/>
</dbReference>
<feature type="compositionally biased region" description="Low complexity" evidence="3">
    <location>
        <begin position="392"/>
        <end position="407"/>
    </location>
</feature>
<sequence length="555" mass="61788">MVGLSAAKVRLVRTAESKSYKRSPLKKPKSETPVVLRRSLRTRGLPPDAATASGLDDDLVDEKQIKDISHLSSNKKSHQRKGPIPWTDAYRGDDGLEYKMRETFSFSWKSVQGEGDGVPCDFKYVEKLNVTKKMRGAVDVTALELRPENVARLVPGRIMNVRFFPTLDRQMVVVGNKFGDIGFWNVNGERTGDDGIYLFHPHSGPVSGITIDPFSISKMYSSCYDGFIRMMDVEKEVFDLIHFSESSIFFTCLNPHDVKSLYFSEGGAVPTTNNVANDDVRAGNLMEWISMYSSQSQAASIIHEQQHSSTVHTSAVHETPRLYITGLAQFTSRPYARTSIDICTPIHSSFTLVPRSSRLYYAFPWPSKQYQRTYQQIRIPKSITPPSFLGHPPSSGEPPSSEPSGEPAFSLGPCLPPADSMNPSQIRAASIVHDHQRPSTVRTSVVSATPRSFIAGPTQFTTRPYACMSICICTLVQNSFTLVPCLSRPYDAFPWPNEQYRRTQQYICDFINVSSVLGLDETDHGGETETSISTSLLLSPRASPSHYKALGQTQM</sequence>
<keyword evidence="2" id="KW-0677">Repeat</keyword>
<dbReference type="PANTHER" id="PTHR14773:SF0">
    <property type="entry name" value="WD REPEAT-CONTAINING PROTEIN 76"/>
    <property type="match status" value="1"/>
</dbReference>
<accession>A0A9N7MVD5</accession>
<dbReference type="Gene3D" id="2.130.10.10">
    <property type="entry name" value="YVTN repeat-like/Quinoprotein amine dehydrogenase"/>
    <property type="match status" value="1"/>
</dbReference>
<dbReference type="OrthoDB" id="9890280at2759"/>
<dbReference type="InterPro" id="IPR036322">
    <property type="entry name" value="WD40_repeat_dom_sf"/>
</dbReference>
<dbReference type="GO" id="GO:0003677">
    <property type="term" value="F:DNA binding"/>
    <property type="evidence" value="ECO:0007669"/>
    <property type="project" value="TreeGrafter"/>
</dbReference>
<dbReference type="PANTHER" id="PTHR14773">
    <property type="entry name" value="WD REPEAT-CONTAINING PROTEIN 76"/>
    <property type="match status" value="1"/>
</dbReference>
<keyword evidence="1" id="KW-0853">WD repeat</keyword>
<dbReference type="GO" id="GO:0005634">
    <property type="term" value="C:nucleus"/>
    <property type="evidence" value="ECO:0007669"/>
    <property type="project" value="TreeGrafter"/>
</dbReference>
<dbReference type="Proteomes" id="UP001153555">
    <property type="component" value="Unassembled WGS sequence"/>
</dbReference>
<reference evidence="4" key="1">
    <citation type="submission" date="2019-12" db="EMBL/GenBank/DDBJ databases">
        <authorList>
            <person name="Scholes J."/>
        </authorList>
    </citation>
    <scope>NUCLEOTIDE SEQUENCE</scope>
</reference>
<keyword evidence="5" id="KW-1185">Reference proteome</keyword>
<comment type="caution">
    <text evidence="4">The sequence shown here is derived from an EMBL/GenBank/DDBJ whole genome shotgun (WGS) entry which is preliminary data.</text>
</comment>
<evidence type="ECO:0000313" key="4">
    <source>
        <dbReference type="EMBL" id="CAA0819962.1"/>
    </source>
</evidence>
<evidence type="ECO:0000313" key="5">
    <source>
        <dbReference type="Proteomes" id="UP001153555"/>
    </source>
</evidence>
<dbReference type="InterPro" id="IPR015943">
    <property type="entry name" value="WD40/YVTN_repeat-like_dom_sf"/>
</dbReference>
<name>A0A9N7MVD5_STRHE</name>
<feature type="region of interest" description="Disordered" evidence="3">
    <location>
        <begin position="385"/>
        <end position="409"/>
    </location>
</feature>